<dbReference type="Pfam" id="PF00196">
    <property type="entry name" value="GerE"/>
    <property type="match status" value="1"/>
</dbReference>
<keyword evidence="4" id="KW-0597">Phosphoprotein</keyword>
<keyword evidence="2" id="KW-0238">DNA-binding</keyword>
<feature type="domain" description="HTH luxR-type" evidence="5">
    <location>
        <begin position="153"/>
        <end position="218"/>
    </location>
</feature>
<dbReference type="PROSITE" id="PS00622">
    <property type="entry name" value="HTH_LUXR_1"/>
    <property type="match status" value="1"/>
</dbReference>
<accession>A0A977KXT5</accession>
<keyword evidence="3" id="KW-0804">Transcription</keyword>
<dbReference type="CDD" id="cd06170">
    <property type="entry name" value="LuxR_C_like"/>
    <property type="match status" value="1"/>
</dbReference>
<dbReference type="Gene3D" id="1.10.10.10">
    <property type="entry name" value="Winged helix-like DNA-binding domain superfamily/Winged helix DNA-binding domain"/>
    <property type="match status" value="1"/>
</dbReference>
<dbReference type="GO" id="GO:0006355">
    <property type="term" value="P:regulation of DNA-templated transcription"/>
    <property type="evidence" value="ECO:0007669"/>
    <property type="project" value="InterPro"/>
</dbReference>
<dbReference type="SUPFAM" id="SSF46894">
    <property type="entry name" value="C-terminal effector domain of the bipartite response regulators"/>
    <property type="match status" value="1"/>
</dbReference>
<dbReference type="InterPro" id="IPR011006">
    <property type="entry name" value="CheY-like_superfamily"/>
</dbReference>
<feature type="modified residue" description="4-aspartylphosphate" evidence="4">
    <location>
        <position position="53"/>
    </location>
</feature>
<keyword evidence="1" id="KW-0805">Transcription regulation</keyword>
<dbReference type="Proteomes" id="UP001065613">
    <property type="component" value="Chromosome"/>
</dbReference>
<protein>
    <submittedName>
        <fullName evidence="7">Response regulator transcription factor</fullName>
    </submittedName>
</protein>
<name>A0A977KXT5_9CYAN</name>
<evidence type="ECO:0000256" key="4">
    <source>
        <dbReference type="PROSITE-ProRule" id="PRU00169"/>
    </source>
</evidence>
<gene>
    <name evidence="7" type="ORF">KA717_02795</name>
</gene>
<dbReference type="KEGG" id="wna:KA717_02795"/>
<evidence type="ECO:0000313" key="7">
    <source>
        <dbReference type="EMBL" id="UXE61878.1"/>
    </source>
</evidence>
<evidence type="ECO:0000259" key="5">
    <source>
        <dbReference type="PROSITE" id="PS50043"/>
    </source>
</evidence>
<dbReference type="PROSITE" id="PS50043">
    <property type="entry name" value="HTH_LUXR_2"/>
    <property type="match status" value="1"/>
</dbReference>
<proteinExistence type="predicted"/>
<dbReference type="Gene3D" id="3.40.50.2300">
    <property type="match status" value="1"/>
</dbReference>
<evidence type="ECO:0000256" key="1">
    <source>
        <dbReference type="ARBA" id="ARBA00023015"/>
    </source>
</evidence>
<dbReference type="SUPFAM" id="SSF52172">
    <property type="entry name" value="CheY-like"/>
    <property type="match status" value="1"/>
</dbReference>
<dbReference type="PANTHER" id="PTHR48111:SF67">
    <property type="entry name" value="TRANSCRIPTIONAL REGULATORY PROTEIN TCTD"/>
    <property type="match status" value="1"/>
</dbReference>
<dbReference type="PROSITE" id="PS50110">
    <property type="entry name" value="RESPONSE_REGULATORY"/>
    <property type="match status" value="1"/>
</dbReference>
<feature type="domain" description="Response regulatory" evidence="6">
    <location>
        <begin position="4"/>
        <end position="120"/>
    </location>
</feature>
<dbReference type="InterPro" id="IPR001789">
    <property type="entry name" value="Sig_transdc_resp-reg_receiver"/>
</dbReference>
<dbReference type="GO" id="GO:0000976">
    <property type="term" value="F:transcription cis-regulatory region binding"/>
    <property type="evidence" value="ECO:0007669"/>
    <property type="project" value="TreeGrafter"/>
</dbReference>
<dbReference type="GO" id="GO:0000156">
    <property type="term" value="F:phosphorelay response regulator activity"/>
    <property type="evidence" value="ECO:0007669"/>
    <property type="project" value="TreeGrafter"/>
</dbReference>
<sequence length="221" mass="25012">MYLPILMVDDDPSICSLVKDYLESKGYAVLTAGNGVEAMRLMMFHHPHLLICDIKMPQKNGYRLLSELRQLPEFRLLPVILLTELDDSESRIQGYEVGCDVYLPKPFDLAELLAIVRNLLERSQMIHHELQFHPRDLSSSAQIQEAAQVSINAYLQSFSLTTRESEVLNLLATGLSNIAIGEALHLSPKTVEKYVSNLLRKTDTHNRVELASFALKHQLIS</sequence>
<dbReference type="InterPro" id="IPR039420">
    <property type="entry name" value="WalR-like"/>
</dbReference>
<dbReference type="PANTHER" id="PTHR48111">
    <property type="entry name" value="REGULATOR OF RPOS"/>
    <property type="match status" value="1"/>
</dbReference>
<organism evidence="7">
    <name type="scientific">Woronichinia naegeliana WA131</name>
    <dbReference type="NCBI Taxonomy" id="2824559"/>
    <lineage>
        <taxon>Bacteria</taxon>
        <taxon>Bacillati</taxon>
        <taxon>Cyanobacteriota</taxon>
        <taxon>Cyanophyceae</taxon>
        <taxon>Synechococcales</taxon>
        <taxon>Coelosphaeriaceae</taxon>
        <taxon>Woronichinia</taxon>
    </lineage>
</organism>
<dbReference type="InterPro" id="IPR016032">
    <property type="entry name" value="Sig_transdc_resp-reg_C-effctor"/>
</dbReference>
<dbReference type="SMART" id="SM00448">
    <property type="entry name" value="REC"/>
    <property type="match status" value="1"/>
</dbReference>
<dbReference type="GO" id="GO:0005829">
    <property type="term" value="C:cytosol"/>
    <property type="evidence" value="ECO:0007669"/>
    <property type="project" value="TreeGrafter"/>
</dbReference>
<dbReference type="EMBL" id="CP073041">
    <property type="protein sequence ID" value="UXE61878.1"/>
    <property type="molecule type" value="Genomic_DNA"/>
</dbReference>
<dbReference type="SMART" id="SM00421">
    <property type="entry name" value="HTH_LUXR"/>
    <property type="match status" value="1"/>
</dbReference>
<dbReference type="InterPro" id="IPR036388">
    <property type="entry name" value="WH-like_DNA-bd_sf"/>
</dbReference>
<reference evidence="7" key="1">
    <citation type="submission" date="2021-04" db="EMBL/GenBank/DDBJ databases">
        <title>Genome sequence of Woronichinia naegeliana from Washington state freshwater lake bloom.</title>
        <authorList>
            <person name="Dreher T.W."/>
        </authorList>
    </citation>
    <scope>NUCLEOTIDE SEQUENCE</scope>
    <source>
        <strain evidence="7">WA131</strain>
    </source>
</reference>
<dbReference type="InterPro" id="IPR000792">
    <property type="entry name" value="Tscrpt_reg_LuxR_C"/>
</dbReference>
<evidence type="ECO:0000256" key="2">
    <source>
        <dbReference type="ARBA" id="ARBA00023125"/>
    </source>
</evidence>
<dbReference type="PRINTS" id="PR00038">
    <property type="entry name" value="HTHLUXR"/>
</dbReference>
<dbReference type="GO" id="GO:0032993">
    <property type="term" value="C:protein-DNA complex"/>
    <property type="evidence" value="ECO:0007669"/>
    <property type="project" value="TreeGrafter"/>
</dbReference>
<evidence type="ECO:0000256" key="3">
    <source>
        <dbReference type="ARBA" id="ARBA00023163"/>
    </source>
</evidence>
<dbReference type="AlphaFoldDB" id="A0A977KXT5"/>
<dbReference type="Pfam" id="PF00072">
    <property type="entry name" value="Response_reg"/>
    <property type="match status" value="1"/>
</dbReference>
<evidence type="ECO:0000259" key="6">
    <source>
        <dbReference type="PROSITE" id="PS50110"/>
    </source>
</evidence>